<evidence type="ECO:0000256" key="1">
    <source>
        <dbReference type="ARBA" id="ARBA00004442"/>
    </source>
</evidence>
<accession>A0ABY7T425</accession>
<protein>
    <submittedName>
        <fullName evidence="8">RagB/SusD family nutrient uptake outer membrane protein</fullName>
    </submittedName>
</protein>
<dbReference type="Gene3D" id="1.25.40.390">
    <property type="match status" value="1"/>
</dbReference>
<keyword evidence="5" id="KW-0998">Cell outer membrane</keyword>
<keyword evidence="9" id="KW-1185">Reference proteome</keyword>
<evidence type="ECO:0000256" key="5">
    <source>
        <dbReference type="ARBA" id="ARBA00023237"/>
    </source>
</evidence>
<evidence type="ECO:0000313" key="9">
    <source>
        <dbReference type="Proteomes" id="UP001216139"/>
    </source>
</evidence>
<dbReference type="InterPro" id="IPR011990">
    <property type="entry name" value="TPR-like_helical_dom_sf"/>
</dbReference>
<feature type="domain" description="SusD-like N-terminal" evidence="7">
    <location>
        <begin position="70"/>
        <end position="233"/>
    </location>
</feature>
<dbReference type="Proteomes" id="UP001216139">
    <property type="component" value="Chromosome"/>
</dbReference>
<dbReference type="RefSeq" id="WP_273629402.1">
    <property type="nucleotide sequence ID" value="NZ_CP117167.1"/>
</dbReference>
<reference evidence="8 9" key="1">
    <citation type="submission" date="2023-02" db="EMBL/GenBank/DDBJ databases">
        <title>Genome sequence of Mucilaginibacter jinjuensis strain KACC 16571.</title>
        <authorList>
            <person name="Kim S."/>
            <person name="Heo J."/>
            <person name="Kwon S.-W."/>
        </authorList>
    </citation>
    <scope>NUCLEOTIDE SEQUENCE [LARGE SCALE GENOMIC DNA]</scope>
    <source>
        <strain evidence="8 9">KACC 16571</strain>
    </source>
</reference>
<dbReference type="EMBL" id="CP117167">
    <property type="protein sequence ID" value="WCT11210.1"/>
    <property type="molecule type" value="Genomic_DNA"/>
</dbReference>
<feature type="domain" description="RagB/SusD" evidence="6">
    <location>
        <begin position="277"/>
        <end position="614"/>
    </location>
</feature>
<sequence length="614" mass="67104">MKKSLYKIVIPGTLALLSVSYSCKNYLDKKPTGVLASSVLANKAGVEGILIGAYSMLDGVYQGQAVDAWETSVDNWSFGGIASDDAYKGSNPTDQPYAAEIMTHTTSVVNEYVVNKWKNLYNGIQRANDVLREIPQVTDGSIDPTYKAQLIGEARFLRGVYELELSKIWRNVPYVDETVTYDAGNFNVGNPGPIWDKIEADFTAAVAVLPTTQSQIGRANKYAAEAFLAKAYMFDHKYDQAKTALADVITNGVTSSGVKYALEPYANNFNPATKNGPESVFAVQMSVLDNANGYNGNSGDALNYPSGGPATCCGFYQPSFSFVNSFQVDPVRGLPLLDTYNTNNFKSDQGVLATDATWLPDSTTPVDSRLDWSVGRRGIPYLDWGIHPGAAWSRDQPDAGPYSPIKNVYYKAQQGTTSDTYNGWAANQANSNNYNMIRFADVLLWAAECEIESTTGSVAQAVTYVNMVRSRAADPTGWVKGRLTGYTGGDVTKPIVDNTLPAANYKVGLYTAADFTSKDQSRKIIWFERKLELGMEGHRFFDLQRYDGVFGGPGGTGYMKTALTAYIAHDSKIAGFANPTMQGNTFTSNKNEIYPIPQSEIDVEHGPLKQNPNY</sequence>
<dbReference type="InterPro" id="IPR033985">
    <property type="entry name" value="SusD-like_N"/>
</dbReference>
<comment type="subcellular location">
    <subcellularLocation>
        <location evidence="1">Cell outer membrane</location>
    </subcellularLocation>
</comment>
<gene>
    <name evidence="8" type="ORF">PQO05_20945</name>
</gene>
<proteinExistence type="inferred from homology"/>
<evidence type="ECO:0000256" key="3">
    <source>
        <dbReference type="ARBA" id="ARBA00022729"/>
    </source>
</evidence>
<dbReference type="InterPro" id="IPR012944">
    <property type="entry name" value="SusD_RagB_dom"/>
</dbReference>
<evidence type="ECO:0000256" key="2">
    <source>
        <dbReference type="ARBA" id="ARBA00006275"/>
    </source>
</evidence>
<evidence type="ECO:0000313" key="8">
    <source>
        <dbReference type="EMBL" id="WCT11210.1"/>
    </source>
</evidence>
<name>A0ABY7T425_9SPHI</name>
<dbReference type="SUPFAM" id="SSF48452">
    <property type="entry name" value="TPR-like"/>
    <property type="match status" value="1"/>
</dbReference>
<comment type="similarity">
    <text evidence="2">Belongs to the SusD family.</text>
</comment>
<evidence type="ECO:0000259" key="6">
    <source>
        <dbReference type="Pfam" id="PF07980"/>
    </source>
</evidence>
<keyword evidence="4" id="KW-0472">Membrane</keyword>
<evidence type="ECO:0000256" key="4">
    <source>
        <dbReference type="ARBA" id="ARBA00023136"/>
    </source>
</evidence>
<evidence type="ECO:0000259" key="7">
    <source>
        <dbReference type="Pfam" id="PF14322"/>
    </source>
</evidence>
<dbReference type="PROSITE" id="PS51257">
    <property type="entry name" value="PROKAR_LIPOPROTEIN"/>
    <property type="match status" value="1"/>
</dbReference>
<dbReference type="Pfam" id="PF14322">
    <property type="entry name" value="SusD-like_3"/>
    <property type="match status" value="1"/>
</dbReference>
<organism evidence="8 9">
    <name type="scientific">Mucilaginibacter jinjuensis</name>
    <dbReference type="NCBI Taxonomy" id="1176721"/>
    <lineage>
        <taxon>Bacteria</taxon>
        <taxon>Pseudomonadati</taxon>
        <taxon>Bacteroidota</taxon>
        <taxon>Sphingobacteriia</taxon>
        <taxon>Sphingobacteriales</taxon>
        <taxon>Sphingobacteriaceae</taxon>
        <taxon>Mucilaginibacter</taxon>
    </lineage>
</organism>
<keyword evidence="3" id="KW-0732">Signal</keyword>
<dbReference type="Pfam" id="PF07980">
    <property type="entry name" value="SusD_RagB"/>
    <property type="match status" value="1"/>
</dbReference>